<protein>
    <submittedName>
        <fullName evidence="2">Uncharacterized protein</fullName>
    </submittedName>
</protein>
<comment type="caution">
    <text evidence="2">The sequence shown here is derived from an EMBL/GenBank/DDBJ whole genome shotgun (WGS) entry which is preliminary data.</text>
</comment>
<gene>
    <name evidence="2" type="ORF">N7482_005325</name>
</gene>
<dbReference type="RefSeq" id="XP_056543005.1">
    <property type="nucleotide sequence ID" value="XM_056687450.1"/>
</dbReference>
<evidence type="ECO:0000313" key="3">
    <source>
        <dbReference type="Proteomes" id="UP001149163"/>
    </source>
</evidence>
<feature type="region of interest" description="Disordered" evidence="1">
    <location>
        <begin position="48"/>
        <end position="75"/>
    </location>
</feature>
<dbReference type="Proteomes" id="UP001149163">
    <property type="component" value="Unassembled WGS sequence"/>
</dbReference>
<proteinExistence type="predicted"/>
<feature type="region of interest" description="Disordered" evidence="1">
    <location>
        <begin position="262"/>
        <end position="294"/>
    </location>
</feature>
<sequence length="395" mass="44061">MIHNGNTNSWLLFDFGRSFLGKFLLYGTAFHLWSSFVLVRFDDDDTQDDDPAPKARLEDTGLHRASGGDKQLTEGALEEDEPVFIPLTWSRLQEGDLYTASDPEWQEFVKIAKDRKKLQNLRDELATIVLESASDRMSQILGSPLSLTGFWLVHQFPPRAPPGYLRSGYASLSTPYGSPTDVAANSLEIADDGVSWVTRPLDPDVGDRLQTFMKPVHVALAIKDAYVILIKRQWARLRDPNTQPVDALELLSGSYILSGNEKLNPISPRQQPKLPPPLSDGPPENILPDDDPELHPSSIISSLQRLPLPDLGPGSDLHLASVAFKLRLNEYRVRSPRTPRRGTFFVSGPVGLKGPNGFCRFEVCGEYDPVKSAWRTVEMKLKDINPRRQKALGGQ</sequence>
<dbReference type="OrthoDB" id="8062037at2759"/>
<name>A0A9W9I275_9EURO</name>
<dbReference type="EMBL" id="JAPQKN010000003">
    <property type="protein sequence ID" value="KAJ5166544.1"/>
    <property type="molecule type" value="Genomic_DNA"/>
</dbReference>
<feature type="compositionally biased region" description="Basic and acidic residues" evidence="1">
    <location>
        <begin position="51"/>
        <end position="62"/>
    </location>
</feature>
<evidence type="ECO:0000256" key="1">
    <source>
        <dbReference type="SAM" id="MobiDB-lite"/>
    </source>
</evidence>
<dbReference type="AlphaFoldDB" id="A0A9W9I275"/>
<organism evidence="2 3">
    <name type="scientific">Penicillium canariense</name>
    <dbReference type="NCBI Taxonomy" id="189055"/>
    <lineage>
        <taxon>Eukaryota</taxon>
        <taxon>Fungi</taxon>
        <taxon>Dikarya</taxon>
        <taxon>Ascomycota</taxon>
        <taxon>Pezizomycotina</taxon>
        <taxon>Eurotiomycetes</taxon>
        <taxon>Eurotiomycetidae</taxon>
        <taxon>Eurotiales</taxon>
        <taxon>Aspergillaceae</taxon>
        <taxon>Penicillium</taxon>
    </lineage>
</organism>
<reference evidence="2" key="1">
    <citation type="submission" date="2022-11" db="EMBL/GenBank/DDBJ databases">
        <authorList>
            <person name="Petersen C."/>
        </authorList>
    </citation>
    <scope>NUCLEOTIDE SEQUENCE</scope>
    <source>
        <strain evidence="2">IBT 26290</strain>
    </source>
</reference>
<accession>A0A9W9I275</accession>
<dbReference type="GeneID" id="81426626"/>
<keyword evidence="3" id="KW-1185">Reference proteome</keyword>
<reference evidence="2" key="2">
    <citation type="journal article" date="2023" name="IMA Fungus">
        <title>Comparative genomic study of the Penicillium genus elucidates a diverse pangenome and 15 lateral gene transfer events.</title>
        <authorList>
            <person name="Petersen C."/>
            <person name="Sorensen T."/>
            <person name="Nielsen M.R."/>
            <person name="Sondergaard T.E."/>
            <person name="Sorensen J.L."/>
            <person name="Fitzpatrick D.A."/>
            <person name="Frisvad J.C."/>
            <person name="Nielsen K.L."/>
        </authorList>
    </citation>
    <scope>NUCLEOTIDE SEQUENCE</scope>
    <source>
        <strain evidence="2">IBT 26290</strain>
    </source>
</reference>
<evidence type="ECO:0000313" key="2">
    <source>
        <dbReference type="EMBL" id="KAJ5166544.1"/>
    </source>
</evidence>